<name>A0A8D3BP59_SCOMX</name>
<protein>
    <submittedName>
        <fullName evidence="2">Uncharacterized protein</fullName>
    </submittedName>
</protein>
<dbReference type="PROSITE" id="PS50062">
    <property type="entry name" value="BCL2_FAMILY"/>
    <property type="match status" value="1"/>
</dbReference>
<keyword evidence="1" id="KW-0053">Apoptosis</keyword>
<dbReference type="InterPro" id="IPR036834">
    <property type="entry name" value="Bcl-2-like_sf"/>
</dbReference>
<reference evidence="2" key="2">
    <citation type="submission" date="2025-08" db="UniProtKB">
        <authorList>
            <consortium name="Ensembl"/>
        </authorList>
    </citation>
    <scope>IDENTIFICATION</scope>
</reference>
<dbReference type="GO" id="GO:0006915">
    <property type="term" value="P:apoptotic process"/>
    <property type="evidence" value="ECO:0007669"/>
    <property type="project" value="UniProtKB-KW"/>
</dbReference>
<dbReference type="Gene3D" id="1.10.437.10">
    <property type="entry name" value="Blc2-like"/>
    <property type="match status" value="1"/>
</dbReference>
<dbReference type="InterPro" id="IPR033543">
    <property type="entry name" value="BCL2L15"/>
</dbReference>
<dbReference type="GeneTree" id="ENSGT00940000176117"/>
<reference evidence="2" key="1">
    <citation type="submission" date="2023-05" db="EMBL/GenBank/DDBJ databases">
        <title>High-quality long-read genome of Scophthalmus maximus.</title>
        <authorList>
            <person name="Lien S."/>
            <person name="Martinez P."/>
        </authorList>
    </citation>
    <scope>NUCLEOTIDE SEQUENCE [LARGE SCALE GENOMIC DNA]</scope>
</reference>
<dbReference type="Ensembl" id="ENSSMAT00000061133.1">
    <property type="protein sequence ID" value="ENSSMAP00000036817.1"/>
    <property type="gene ID" value="ENSSMAG00000035151.1"/>
</dbReference>
<organism evidence="2 3">
    <name type="scientific">Scophthalmus maximus</name>
    <name type="common">Turbot</name>
    <name type="synonym">Psetta maxima</name>
    <dbReference type="NCBI Taxonomy" id="52904"/>
    <lineage>
        <taxon>Eukaryota</taxon>
        <taxon>Metazoa</taxon>
        <taxon>Chordata</taxon>
        <taxon>Craniata</taxon>
        <taxon>Vertebrata</taxon>
        <taxon>Euteleostomi</taxon>
        <taxon>Actinopterygii</taxon>
        <taxon>Neopterygii</taxon>
        <taxon>Teleostei</taxon>
        <taxon>Neoteleostei</taxon>
        <taxon>Acanthomorphata</taxon>
        <taxon>Carangaria</taxon>
        <taxon>Pleuronectiformes</taxon>
        <taxon>Pleuronectoidei</taxon>
        <taxon>Scophthalmidae</taxon>
        <taxon>Scophthalmus</taxon>
    </lineage>
</organism>
<dbReference type="PANTHER" id="PTHR36466">
    <property type="entry name" value="BCL-2-LIKE PROTEIN 15"/>
    <property type="match status" value="1"/>
</dbReference>
<dbReference type="Proteomes" id="UP000694558">
    <property type="component" value="Chromosome 6"/>
</dbReference>
<sequence length="155" mass="17504">MAPTDRDTLERQTSDIIRCLLEDEHVLSSFLKRLTWTIINRLCLYVELPAQSYLDPCLVPPQAAEAAFSHGVEALCKTRVSQGAEVAQEMQLIRASVDFGLYIKKSYPELKNKVQSAMTSFLNRRVGTWVAEQGGWVSVSQINCKNVMAYQHLLN</sequence>
<dbReference type="PANTHER" id="PTHR36466:SF1">
    <property type="entry name" value="BCL-2-LIKE PROTEIN 15"/>
    <property type="match status" value="1"/>
</dbReference>
<dbReference type="AlphaFoldDB" id="A0A8D3BP59"/>
<evidence type="ECO:0000313" key="2">
    <source>
        <dbReference type="Ensembl" id="ENSSMAP00000036817.1"/>
    </source>
</evidence>
<dbReference type="GO" id="GO:0042981">
    <property type="term" value="P:regulation of apoptotic process"/>
    <property type="evidence" value="ECO:0007669"/>
    <property type="project" value="InterPro"/>
</dbReference>
<evidence type="ECO:0000313" key="3">
    <source>
        <dbReference type="Proteomes" id="UP000694558"/>
    </source>
</evidence>
<evidence type="ECO:0000256" key="1">
    <source>
        <dbReference type="ARBA" id="ARBA00022703"/>
    </source>
</evidence>
<proteinExistence type="predicted"/>
<dbReference type="InterPro" id="IPR002475">
    <property type="entry name" value="Bcl2-like"/>
</dbReference>
<accession>A0A8D3BP59</accession>
<dbReference type="SUPFAM" id="SSF56854">
    <property type="entry name" value="Bcl-2 inhibitors of programmed cell death"/>
    <property type="match status" value="1"/>
</dbReference>